<feature type="transmembrane region" description="Helical" evidence="6">
    <location>
        <begin position="231"/>
        <end position="254"/>
    </location>
</feature>
<feature type="transmembrane region" description="Helical" evidence="6">
    <location>
        <begin position="351"/>
        <end position="372"/>
    </location>
</feature>
<feature type="transmembrane region" description="Helical" evidence="6">
    <location>
        <begin position="167"/>
        <end position="184"/>
    </location>
</feature>
<evidence type="ECO:0000313" key="7">
    <source>
        <dbReference type="EMBL" id="AGA89811.1"/>
    </source>
</evidence>
<accession>L0GUY9</accession>
<proteinExistence type="predicted"/>
<dbReference type="Pfam" id="PF13440">
    <property type="entry name" value="Polysacc_synt_3"/>
    <property type="match status" value="1"/>
</dbReference>
<dbReference type="InterPro" id="IPR050833">
    <property type="entry name" value="Poly_Biosynth_Transport"/>
</dbReference>
<dbReference type="STRING" id="765912.Thimo_0989"/>
<evidence type="ECO:0000256" key="5">
    <source>
        <dbReference type="ARBA" id="ARBA00023136"/>
    </source>
</evidence>
<keyword evidence="8" id="KW-1185">Reference proteome</keyword>
<evidence type="ECO:0000256" key="6">
    <source>
        <dbReference type="SAM" id="Phobius"/>
    </source>
</evidence>
<comment type="subcellular location">
    <subcellularLocation>
        <location evidence="1">Cell membrane</location>
        <topology evidence="1">Multi-pass membrane protein</topology>
    </subcellularLocation>
</comment>
<dbReference type="eggNOG" id="COG2244">
    <property type="taxonomic scope" value="Bacteria"/>
</dbReference>
<reference evidence="7 8" key="1">
    <citation type="submission" date="2011-09" db="EMBL/GenBank/DDBJ databases">
        <title>Complete sequence of chromosome of Thioflavicoccus mobilis 8321.</title>
        <authorList>
            <consortium name="US DOE Joint Genome Institute"/>
            <person name="Lucas S."/>
            <person name="Han J."/>
            <person name="Lapidus A."/>
            <person name="Cheng J.-F."/>
            <person name="Goodwin L."/>
            <person name="Pitluck S."/>
            <person name="Peters L."/>
            <person name="Ovchinnikova G."/>
            <person name="Lu M."/>
            <person name="Detter J.C."/>
            <person name="Han C."/>
            <person name="Tapia R."/>
            <person name="Land M."/>
            <person name="Hauser L."/>
            <person name="Kyrpides N."/>
            <person name="Ivanova N."/>
            <person name="Pagani I."/>
            <person name="Vogl K."/>
            <person name="Liu Z."/>
            <person name="Imhoff J."/>
            <person name="Thiel V."/>
            <person name="Frigaard N.-U."/>
            <person name="Bryant D."/>
            <person name="Woyke T."/>
        </authorList>
    </citation>
    <scope>NUCLEOTIDE SEQUENCE [LARGE SCALE GENOMIC DNA]</scope>
    <source>
        <strain evidence="7 8">8321</strain>
    </source>
</reference>
<dbReference type="AlphaFoldDB" id="L0GUY9"/>
<feature type="transmembrane region" description="Helical" evidence="6">
    <location>
        <begin position="266"/>
        <end position="284"/>
    </location>
</feature>
<dbReference type="EMBL" id="CP003051">
    <property type="protein sequence ID" value="AGA89811.1"/>
    <property type="molecule type" value="Genomic_DNA"/>
</dbReference>
<dbReference type="HOGENOM" id="CLU_042154_2_0_6"/>
<dbReference type="RefSeq" id="WP_015279956.1">
    <property type="nucleotide sequence ID" value="NC_019940.1"/>
</dbReference>
<evidence type="ECO:0000256" key="1">
    <source>
        <dbReference type="ARBA" id="ARBA00004651"/>
    </source>
</evidence>
<dbReference type="PANTHER" id="PTHR30250:SF11">
    <property type="entry name" value="O-ANTIGEN TRANSPORTER-RELATED"/>
    <property type="match status" value="1"/>
</dbReference>
<keyword evidence="2" id="KW-1003">Cell membrane</keyword>
<dbReference type="KEGG" id="tmb:Thimo_0989"/>
<feature type="transmembrane region" description="Helical" evidence="6">
    <location>
        <begin position="190"/>
        <end position="210"/>
    </location>
</feature>
<gene>
    <name evidence="7" type="ORF">Thimo_0989</name>
</gene>
<evidence type="ECO:0000256" key="4">
    <source>
        <dbReference type="ARBA" id="ARBA00022989"/>
    </source>
</evidence>
<feature type="transmembrane region" description="Helical" evidence="6">
    <location>
        <begin position="315"/>
        <end position="339"/>
    </location>
</feature>
<feature type="transmembrane region" description="Helical" evidence="6">
    <location>
        <begin position="102"/>
        <end position="122"/>
    </location>
</feature>
<dbReference type="PANTHER" id="PTHR30250">
    <property type="entry name" value="PST FAMILY PREDICTED COLANIC ACID TRANSPORTER"/>
    <property type="match status" value="1"/>
</dbReference>
<organism evidence="7 8">
    <name type="scientific">Thioflavicoccus mobilis 8321</name>
    <dbReference type="NCBI Taxonomy" id="765912"/>
    <lineage>
        <taxon>Bacteria</taxon>
        <taxon>Pseudomonadati</taxon>
        <taxon>Pseudomonadota</taxon>
        <taxon>Gammaproteobacteria</taxon>
        <taxon>Chromatiales</taxon>
        <taxon>Chromatiaceae</taxon>
        <taxon>Thioflavicoccus</taxon>
    </lineage>
</organism>
<keyword evidence="5 6" id="KW-0472">Membrane</keyword>
<evidence type="ECO:0000256" key="2">
    <source>
        <dbReference type="ARBA" id="ARBA00022475"/>
    </source>
</evidence>
<keyword evidence="4 6" id="KW-1133">Transmembrane helix</keyword>
<dbReference type="PATRIC" id="fig|765912.4.peg.963"/>
<sequence>MTLNRTVEKPQASYRQILKSSLILGGAQAIVMVLELVRVKFAAILIGPVGIGLYGTFQSTSSMLQTFFGLGLRESAVRNVALAFATGDEQEIGKTIRTLRRLVWITGVAGAMAMALGAPWLSEWTFGESAYAPDLALMGLALLCMNLRKGQMALIQGARRVADLARLKIAGAALGVGVTLPLYWQLGLRGIVPALLTVAAAELLISWLYARRIPVPEVTLGWRETVRRSGGMVRLGLAFMWTSLLLAAVGYLVRVLIIRVENLESVGLYAAAFAVSGLLIRAVMQAMQTDYYPRLSAVSDQPAAMRALVNEQTEVGMLLTLPGLLALLTLGQWLIPLLYSAEFGGAVPLLYWFAIGSALKVIVWPMAYILIAMGRARDYSLLEMVSQCVHFGLVALLLAQFGLIGVAIAFFAHLLLHALMVWAVAGRLIEFRWSPNATRLAKAFLLLLVATFASAQLFPPTLHALLGSMLTAGAALFCLRALVARVGVEHRLVRGLCGFSWGRVACGVPRPERDAAD</sequence>
<protein>
    <submittedName>
        <fullName evidence="7">Membrane protein involved in the export of O-antigen and teichoic acid</fullName>
    </submittedName>
</protein>
<name>L0GUY9_9GAMM</name>
<feature type="transmembrane region" description="Helical" evidence="6">
    <location>
        <begin position="128"/>
        <end position="147"/>
    </location>
</feature>
<evidence type="ECO:0000256" key="3">
    <source>
        <dbReference type="ARBA" id="ARBA00022692"/>
    </source>
</evidence>
<dbReference type="Proteomes" id="UP000010816">
    <property type="component" value="Chromosome"/>
</dbReference>
<evidence type="ECO:0000313" key="8">
    <source>
        <dbReference type="Proteomes" id="UP000010816"/>
    </source>
</evidence>
<keyword evidence="3 6" id="KW-0812">Transmembrane</keyword>
<feature type="transmembrane region" description="Helical" evidence="6">
    <location>
        <begin position="464"/>
        <end position="483"/>
    </location>
</feature>
<feature type="transmembrane region" description="Helical" evidence="6">
    <location>
        <begin position="404"/>
        <end position="428"/>
    </location>
</feature>
<dbReference type="GO" id="GO:0005886">
    <property type="term" value="C:plasma membrane"/>
    <property type="evidence" value="ECO:0007669"/>
    <property type="project" value="UniProtKB-SubCell"/>
</dbReference>
<dbReference type="OrthoDB" id="9769862at2"/>